<dbReference type="InterPro" id="IPR029068">
    <property type="entry name" value="Glyas_Bleomycin-R_OHBP_Dase"/>
</dbReference>
<organism evidence="2 3">
    <name type="scientific">Leptospira andrefontaineae</name>
    <dbReference type="NCBI Taxonomy" id="2484976"/>
    <lineage>
        <taxon>Bacteria</taxon>
        <taxon>Pseudomonadati</taxon>
        <taxon>Spirochaetota</taxon>
        <taxon>Spirochaetia</taxon>
        <taxon>Leptospirales</taxon>
        <taxon>Leptospiraceae</taxon>
        <taxon>Leptospira</taxon>
    </lineage>
</organism>
<dbReference type="SUPFAM" id="SSF54593">
    <property type="entry name" value="Glyoxalase/Bleomycin resistance protein/Dihydroxybiphenyl dioxygenase"/>
    <property type="match status" value="2"/>
</dbReference>
<protein>
    <submittedName>
        <fullName evidence="2">Extradiol dioxygenase</fullName>
    </submittedName>
</protein>
<dbReference type="Proteomes" id="UP000298097">
    <property type="component" value="Unassembled WGS sequence"/>
</dbReference>
<proteinExistence type="predicted"/>
<dbReference type="PROSITE" id="PS51819">
    <property type="entry name" value="VOC"/>
    <property type="match status" value="1"/>
</dbReference>
<dbReference type="InterPro" id="IPR037523">
    <property type="entry name" value="VOC_core"/>
</dbReference>
<dbReference type="OrthoDB" id="317332at2"/>
<gene>
    <name evidence="2" type="ORF">EHO65_17795</name>
</gene>
<keyword evidence="3" id="KW-1185">Reference proteome</keyword>
<dbReference type="InterPro" id="IPR004360">
    <property type="entry name" value="Glyas_Fos-R_dOase_dom"/>
</dbReference>
<name>A0A4R9GXQ1_9LEPT</name>
<reference evidence="2" key="1">
    <citation type="journal article" date="2019" name="PLoS Negl. Trop. Dis.">
        <title>Revisiting the worldwide diversity of Leptospira species in the environment.</title>
        <authorList>
            <person name="Vincent A.T."/>
            <person name="Schiettekatte O."/>
            <person name="Bourhy P."/>
            <person name="Veyrier F.J."/>
            <person name="Picardeau M."/>
        </authorList>
    </citation>
    <scope>NUCLEOTIDE SEQUENCE [LARGE SCALE GENOMIC DNA]</scope>
    <source>
        <strain evidence="2">201800301</strain>
    </source>
</reference>
<dbReference type="AlphaFoldDB" id="A0A4R9GXQ1"/>
<comment type="caution">
    <text evidence="2">The sequence shown here is derived from an EMBL/GenBank/DDBJ whole genome shotgun (WGS) entry which is preliminary data.</text>
</comment>
<evidence type="ECO:0000313" key="2">
    <source>
        <dbReference type="EMBL" id="TGK36643.1"/>
    </source>
</evidence>
<dbReference type="EMBL" id="RQEY01000023">
    <property type="protein sequence ID" value="TGK36643.1"/>
    <property type="molecule type" value="Genomic_DNA"/>
</dbReference>
<evidence type="ECO:0000313" key="3">
    <source>
        <dbReference type="Proteomes" id="UP000298097"/>
    </source>
</evidence>
<keyword evidence="2" id="KW-0560">Oxidoreductase</keyword>
<dbReference type="Gene3D" id="3.10.180.10">
    <property type="entry name" value="2,3-Dihydroxybiphenyl 1,2-Dioxygenase, domain 1"/>
    <property type="match status" value="1"/>
</dbReference>
<feature type="domain" description="VOC" evidence="1">
    <location>
        <begin position="166"/>
        <end position="290"/>
    </location>
</feature>
<dbReference type="Pfam" id="PF00903">
    <property type="entry name" value="Glyoxalase"/>
    <property type="match status" value="1"/>
</dbReference>
<dbReference type="GO" id="GO:0051213">
    <property type="term" value="F:dioxygenase activity"/>
    <property type="evidence" value="ECO:0007669"/>
    <property type="project" value="UniProtKB-KW"/>
</dbReference>
<keyword evidence="2" id="KW-0223">Dioxygenase</keyword>
<evidence type="ECO:0000259" key="1">
    <source>
        <dbReference type="PROSITE" id="PS51819"/>
    </source>
</evidence>
<sequence>MNKSASKIPTQTHNPVSSAQDIAYVRLGRRNLSEAEQYYTDFGLRVLSKTKNQILFHGNSSNFPCWSVEEAGRDFLLGFGFYISSEKEFDALRKLNGAHFQPLGRFGNLPSVTLFDPSGLPVDAILSEVPEVSNSAQIKRNWNRYDSIKRVNRPQAADSGPSEVIRLGHAVFLKQEFLKNAQWYCDTFGMIPSDIQLLPKSKEPVLVFLRCNRGKTLTDHHTIVIGAGADDHLEHCAFELKDIDEISQGRQWLLSQGWKAAWGLGRHLLGSQVFDYERDPTGMLVEHYTDGDKFDDTYPVGFHEISRKSLYQWGEDMPKDFLDSKLSFHTLRELIKGLFSGREIRLSTLIEMKAMVERPPRDWIKY</sequence>
<accession>A0A4R9GXQ1</accession>
<dbReference type="RefSeq" id="WP_135775884.1">
    <property type="nucleotide sequence ID" value="NZ_RQEY01000023.1"/>
</dbReference>